<dbReference type="Gene3D" id="3.40.1370.10">
    <property type="match status" value="1"/>
</dbReference>
<keyword evidence="2 5" id="KW-0689">Ribosomal protein</keyword>
<dbReference type="GO" id="GO:0005840">
    <property type="term" value="C:ribosome"/>
    <property type="evidence" value="ECO:0007669"/>
    <property type="project" value="UniProtKB-KW"/>
</dbReference>
<dbReference type="GO" id="GO:1990904">
    <property type="term" value="C:ribonucleoprotein complex"/>
    <property type="evidence" value="ECO:0007669"/>
    <property type="project" value="UniProtKB-KW"/>
</dbReference>
<keyword evidence="5" id="KW-0699">rRNA-binding</keyword>
<feature type="compositionally biased region" description="Basic residues" evidence="6">
    <location>
        <begin position="60"/>
        <end position="77"/>
    </location>
</feature>
<evidence type="ECO:0000256" key="4">
    <source>
        <dbReference type="ARBA" id="ARBA00035244"/>
    </source>
</evidence>
<keyword evidence="5" id="KW-0694">RNA-binding</keyword>
<evidence type="ECO:0000256" key="3">
    <source>
        <dbReference type="ARBA" id="ARBA00023274"/>
    </source>
</evidence>
<feature type="compositionally biased region" description="Basic and acidic residues" evidence="6">
    <location>
        <begin position="50"/>
        <end position="59"/>
    </location>
</feature>
<dbReference type="AlphaFoldDB" id="A0A1F8DPN5"/>
<dbReference type="Pfam" id="PF00573">
    <property type="entry name" value="Ribosomal_L4"/>
    <property type="match status" value="1"/>
</dbReference>
<dbReference type="GO" id="GO:0003735">
    <property type="term" value="F:structural constituent of ribosome"/>
    <property type="evidence" value="ECO:0007669"/>
    <property type="project" value="InterPro"/>
</dbReference>
<evidence type="ECO:0000256" key="1">
    <source>
        <dbReference type="ARBA" id="ARBA00010528"/>
    </source>
</evidence>
<gene>
    <name evidence="5" type="primary">rplD</name>
    <name evidence="7" type="ORF">A2108_02935</name>
</gene>
<reference evidence="7 8" key="1">
    <citation type="journal article" date="2016" name="Nat. Commun.">
        <title>Thousands of microbial genomes shed light on interconnected biogeochemical processes in an aquifer system.</title>
        <authorList>
            <person name="Anantharaman K."/>
            <person name="Brown C.T."/>
            <person name="Hug L.A."/>
            <person name="Sharon I."/>
            <person name="Castelle C.J."/>
            <person name="Probst A.J."/>
            <person name="Thomas B.C."/>
            <person name="Singh A."/>
            <person name="Wilkins M.J."/>
            <person name="Karaoz U."/>
            <person name="Brodie E.L."/>
            <person name="Williams K.H."/>
            <person name="Hubbard S.S."/>
            <person name="Banfield J.F."/>
        </authorList>
    </citation>
    <scope>NUCLEOTIDE SEQUENCE [LARGE SCALE GENOMIC DNA]</scope>
</reference>
<sequence length="212" mass="23612">MMEIPVHNLNNEKVGTVNVPDYVFGARWNPDLVHQALLTQQANSRNTVAHAKDRAEVRGGGKKPWRQKGTGRARHGSIRSPLWKGGGVTHGPRKDKIFEKNFPKKMKKGAIFSVLSKKYSDDGIFIVDSLKWEGGAKTKNASKALGKIISPKNTSLIILKTTNKDNEKAIKNIPRVSCLSPLSLNVYDLLKPKVVIIEKEAVEEIVNHYKVK</sequence>
<dbReference type="PANTHER" id="PTHR10746:SF6">
    <property type="entry name" value="LARGE RIBOSOMAL SUBUNIT PROTEIN UL4M"/>
    <property type="match status" value="1"/>
</dbReference>
<dbReference type="EMBL" id="MGIN01000009">
    <property type="protein sequence ID" value="OGM89929.1"/>
    <property type="molecule type" value="Genomic_DNA"/>
</dbReference>
<evidence type="ECO:0000313" key="7">
    <source>
        <dbReference type="EMBL" id="OGM89929.1"/>
    </source>
</evidence>
<proteinExistence type="inferred from homology"/>
<dbReference type="Proteomes" id="UP000178303">
    <property type="component" value="Unassembled WGS sequence"/>
</dbReference>
<protein>
    <recommendedName>
        <fullName evidence="4 5">Large ribosomal subunit protein uL4</fullName>
    </recommendedName>
</protein>
<comment type="function">
    <text evidence="5">One of the primary rRNA binding proteins, this protein initially binds near the 5'-end of the 23S rRNA. It is important during the early stages of 50S assembly. It makes multiple contacts with different domains of the 23S rRNA in the assembled 50S subunit and ribosome.</text>
</comment>
<evidence type="ECO:0000256" key="5">
    <source>
        <dbReference type="HAMAP-Rule" id="MF_01328"/>
    </source>
</evidence>
<comment type="function">
    <text evidence="5">Forms part of the polypeptide exit tunnel.</text>
</comment>
<comment type="similarity">
    <text evidence="1 5">Belongs to the universal ribosomal protein uL4 family.</text>
</comment>
<evidence type="ECO:0000256" key="2">
    <source>
        <dbReference type="ARBA" id="ARBA00022980"/>
    </source>
</evidence>
<dbReference type="SUPFAM" id="SSF52166">
    <property type="entry name" value="Ribosomal protein L4"/>
    <property type="match status" value="1"/>
</dbReference>
<dbReference type="NCBIfam" id="TIGR03953">
    <property type="entry name" value="rplD_bact"/>
    <property type="match status" value="1"/>
</dbReference>
<comment type="subunit">
    <text evidence="5">Part of the 50S ribosomal subunit.</text>
</comment>
<accession>A0A1F8DPN5</accession>
<name>A0A1F8DPN5_9BACT</name>
<dbReference type="GO" id="GO:0006412">
    <property type="term" value="P:translation"/>
    <property type="evidence" value="ECO:0007669"/>
    <property type="project" value="UniProtKB-UniRule"/>
</dbReference>
<dbReference type="InterPro" id="IPR023574">
    <property type="entry name" value="Ribosomal_uL4_dom_sf"/>
</dbReference>
<feature type="region of interest" description="Disordered" evidence="6">
    <location>
        <begin position="46"/>
        <end position="95"/>
    </location>
</feature>
<dbReference type="HAMAP" id="MF_01328_B">
    <property type="entry name" value="Ribosomal_uL4_B"/>
    <property type="match status" value="1"/>
</dbReference>
<dbReference type="GO" id="GO:0019843">
    <property type="term" value="F:rRNA binding"/>
    <property type="evidence" value="ECO:0007669"/>
    <property type="project" value="UniProtKB-UniRule"/>
</dbReference>
<evidence type="ECO:0000256" key="6">
    <source>
        <dbReference type="SAM" id="MobiDB-lite"/>
    </source>
</evidence>
<dbReference type="InterPro" id="IPR013005">
    <property type="entry name" value="Ribosomal_uL4-like"/>
</dbReference>
<dbReference type="PANTHER" id="PTHR10746">
    <property type="entry name" value="50S RIBOSOMAL PROTEIN L4"/>
    <property type="match status" value="1"/>
</dbReference>
<organism evidence="7 8">
    <name type="scientific">Candidatus Wolfebacteria bacterium GWA1_42_9</name>
    <dbReference type="NCBI Taxonomy" id="1802553"/>
    <lineage>
        <taxon>Bacteria</taxon>
        <taxon>Candidatus Wolfeibacteriota</taxon>
    </lineage>
</organism>
<evidence type="ECO:0000313" key="8">
    <source>
        <dbReference type="Proteomes" id="UP000178303"/>
    </source>
</evidence>
<comment type="caution">
    <text evidence="7">The sequence shown here is derived from an EMBL/GenBank/DDBJ whole genome shotgun (WGS) entry which is preliminary data.</text>
</comment>
<dbReference type="InterPro" id="IPR002136">
    <property type="entry name" value="Ribosomal_uL4"/>
</dbReference>
<keyword evidence="3 5" id="KW-0687">Ribonucleoprotein</keyword>